<dbReference type="STRING" id="52689.AKG39_06770"/>
<dbReference type="AlphaFoldDB" id="A0A0L6U3J5"/>
<protein>
    <submittedName>
        <fullName evidence="1">Uncharacterized protein</fullName>
    </submittedName>
</protein>
<evidence type="ECO:0000313" key="2">
    <source>
        <dbReference type="Proteomes" id="UP000036873"/>
    </source>
</evidence>
<reference evidence="2" key="1">
    <citation type="submission" date="2015-07" db="EMBL/GenBank/DDBJ databases">
        <title>Draft genome sequence of Acetobacterium bakii DSM 8293, a potential psychrophilic chemical producer through syngas fermentation.</title>
        <authorList>
            <person name="Song Y."/>
            <person name="Hwang S."/>
            <person name="Cho B.-K."/>
        </authorList>
    </citation>
    <scope>NUCLEOTIDE SEQUENCE [LARGE SCALE GENOMIC DNA]</scope>
    <source>
        <strain evidence="2">DSM 8239</strain>
    </source>
</reference>
<proteinExistence type="predicted"/>
<dbReference type="OrthoDB" id="1796728at2"/>
<keyword evidence="2" id="KW-1185">Reference proteome</keyword>
<dbReference type="PATRIC" id="fig|52689.4.peg.461"/>
<name>A0A0L6U3J5_9FIRM</name>
<gene>
    <name evidence="1" type="ORF">AKG39_06770</name>
</gene>
<accession>A0A0L6U3J5</accession>
<comment type="caution">
    <text evidence="1">The sequence shown here is derived from an EMBL/GenBank/DDBJ whole genome shotgun (WGS) entry which is preliminary data.</text>
</comment>
<dbReference type="EMBL" id="LGYO01000015">
    <property type="protein sequence ID" value="KNZ42335.1"/>
    <property type="molecule type" value="Genomic_DNA"/>
</dbReference>
<evidence type="ECO:0000313" key="1">
    <source>
        <dbReference type="EMBL" id="KNZ42335.1"/>
    </source>
</evidence>
<sequence length="154" mass="18403">MVIMNKGYASYIQEQNKDLETDHVRKDFTLSLTDKQYSNLKLMAYQVGYKNAGDFIQSFVGDLTGWSSNGSDERDLADQWYQRAHGNGEFTYYFHYFLFNYDYDLDTMMEMIEDEDYFEEAYEEYSEQAWKKEYQSREDCIQILKEIAKNGTEL</sequence>
<organism evidence="1 2">
    <name type="scientific">Acetobacterium bakii</name>
    <dbReference type="NCBI Taxonomy" id="52689"/>
    <lineage>
        <taxon>Bacteria</taxon>
        <taxon>Bacillati</taxon>
        <taxon>Bacillota</taxon>
        <taxon>Clostridia</taxon>
        <taxon>Eubacteriales</taxon>
        <taxon>Eubacteriaceae</taxon>
        <taxon>Acetobacterium</taxon>
    </lineage>
</organism>
<dbReference type="Proteomes" id="UP000036873">
    <property type="component" value="Unassembled WGS sequence"/>
</dbReference>